<reference evidence="2 3" key="1">
    <citation type="submission" date="2016-12" db="EMBL/GenBank/DDBJ databases">
        <authorList>
            <person name="Song W.-J."/>
            <person name="Kurnit D.M."/>
        </authorList>
    </citation>
    <scope>NUCLEOTIDE SEQUENCE [LARGE SCALE GENOMIC DNA]</scope>
    <source>
        <strain evidence="2 3">IMCC3135</strain>
    </source>
</reference>
<accession>A0A2Z2NSE3</accession>
<gene>
    <name evidence="2" type="ORF">IMCC3135_20610</name>
</gene>
<sequence>MRKYGLQGIATGLLAAWLVVPFASVQAQDDPFGAGWPEGEGRALTGAWCGGCHSLNLVKQQGLTHEGWDVLLDWMSAKQNMPPLSGDNRSLVLGYLTSNFGIENSTAAMDPTSGSSLAPLSPVQGINHLPALEIRPVE</sequence>
<evidence type="ECO:0000313" key="2">
    <source>
        <dbReference type="EMBL" id="ASJ74199.1"/>
    </source>
</evidence>
<dbReference type="OrthoDB" id="9805828at2"/>
<organism evidence="2 3">
    <name type="scientific">Granulosicoccus antarcticus IMCC3135</name>
    <dbReference type="NCBI Taxonomy" id="1192854"/>
    <lineage>
        <taxon>Bacteria</taxon>
        <taxon>Pseudomonadati</taxon>
        <taxon>Pseudomonadota</taxon>
        <taxon>Gammaproteobacteria</taxon>
        <taxon>Chromatiales</taxon>
        <taxon>Granulosicoccaceae</taxon>
        <taxon>Granulosicoccus</taxon>
    </lineage>
</organism>
<evidence type="ECO:0008006" key="4">
    <source>
        <dbReference type="Google" id="ProtNLM"/>
    </source>
</evidence>
<evidence type="ECO:0000256" key="1">
    <source>
        <dbReference type="SAM" id="SignalP"/>
    </source>
</evidence>
<proteinExistence type="predicted"/>
<dbReference type="Gene3D" id="1.10.760.10">
    <property type="entry name" value="Cytochrome c-like domain"/>
    <property type="match status" value="1"/>
</dbReference>
<keyword evidence="1" id="KW-0732">Signal</keyword>
<protein>
    <recommendedName>
        <fullName evidence="4">Cytochrome c domain-containing protein</fullName>
    </recommendedName>
</protein>
<evidence type="ECO:0000313" key="3">
    <source>
        <dbReference type="Proteomes" id="UP000250079"/>
    </source>
</evidence>
<dbReference type="InterPro" id="IPR036909">
    <property type="entry name" value="Cyt_c-like_dom_sf"/>
</dbReference>
<keyword evidence="3" id="KW-1185">Reference proteome</keyword>
<dbReference type="Proteomes" id="UP000250079">
    <property type="component" value="Chromosome"/>
</dbReference>
<dbReference type="GO" id="GO:0009055">
    <property type="term" value="F:electron transfer activity"/>
    <property type="evidence" value="ECO:0007669"/>
    <property type="project" value="InterPro"/>
</dbReference>
<name>A0A2Z2NSE3_9GAMM</name>
<dbReference type="AlphaFoldDB" id="A0A2Z2NSE3"/>
<dbReference type="RefSeq" id="WP_088919262.1">
    <property type="nucleotide sequence ID" value="NZ_CP018632.1"/>
</dbReference>
<dbReference type="GO" id="GO:0020037">
    <property type="term" value="F:heme binding"/>
    <property type="evidence" value="ECO:0007669"/>
    <property type="project" value="InterPro"/>
</dbReference>
<feature type="signal peptide" evidence="1">
    <location>
        <begin position="1"/>
        <end position="27"/>
    </location>
</feature>
<dbReference type="SUPFAM" id="SSF46626">
    <property type="entry name" value="Cytochrome c"/>
    <property type="match status" value="1"/>
</dbReference>
<dbReference type="KEGG" id="gai:IMCC3135_20610"/>
<dbReference type="EMBL" id="CP018632">
    <property type="protein sequence ID" value="ASJ74199.1"/>
    <property type="molecule type" value="Genomic_DNA"/>
</dbReference>
<feature type="chain" id="PRO_5016336587" description="Cytochrome c domain-containing protein" evidence="1">
    <location>
        <begin position="28"/>
        <end position="138"/>
    </location>
</feature>